<evidence type="ECO:0000256" key="3">
    <source>
        <dbReference type="ARBA" id="ARBA00012438"/>
    </source>
</evidence>
<dbReference type="Gene3D" id="3.30.450.20">
    <property type="entry name" value="PAS domain"/>
    <property type="match status" value="1"/>
</dbReference>
<comment type="subcellular location">
    <subcellularLocation>
        <location evidence="2">Cell membrane</location>
        <topology evidence="2">Multi-pass membrane protein</topology>
    </subcellularLocation>
</comment>
<dbReference type="PANTHER" id="PTHR43065">
    <property type="entry name" value="SENSOR HISTIDINE KINASE"/>
    <property type="match status" value="1"/>
</dbReference>
<dbReference type="RefSeq" id="WP_008336109.1">
    <property type="nucleotide sequence ID" value="NZ_AFRZ01000001.1"/>
</dbReference>
<dbReference type="InterPro" id="IPR003661">
    <property type="entry name" value="HisK_dim/P_dom"/>
</dbReference>
<dbReference type="InterPro" id="IPR036097">
    <property type="entry name" value="HisK_dim/P_sf"/>
</dbReference>
<proteinExistence type="predicted"/>
<keyword evidence="11 14" id="KW-1133">Transmembrane helix</keyword>
<organism evidence="16 17">
    <name type="scientific">Sulfurimonas gotlandica (strain DSM 19862 / JCM 16533 / GD1)</name>
    <dbReference type="NCBI Taxonomy" id="929558"/>
    <lineage>
        <taxon>Bacteria</taxon>
        <taxon>Pseudomonadati</taxon>
        <taxon>Campylobacterota</taxon>
        <taxon>Epsilonproteobacteria</taxon>
        <taxon>Campylobacterales</taxon>
        <taxon>Sulfurimonadaceae</taxon>
        <taxon>Sulfurimonas</taxon>
    </lineage>
</organism>
<dbReference type="PATRIC" id="fig|929558.5.peg.1126"/>
<keyword evidence="8" id="KW-0547">Nucleotide-binding</keyword>
<dbReference type="EC" id="2.7.13.3" evidence="3"/>
<accession>B6BGM8</accession>
<evidence type="ECO:0000256" key="12">
    <source>
        <dbReference type="ARBA" id="ARBA00023012"/>
    </source>
</evidence>
<keyword evidence="9 16" id="KW-0418">Kinase</keyword>
<evidence type="ECO:0000256" key="1">
    <source>
        <dbReference type="ARBA" id="ARBA00000085"/>
    </source>
</evidence>
<dbReference type="PRINTS" id="PR00344">
    <property type="entry name" value="BCTRLSENSOR"/>
</dbReference>
<dbReference type="InterPro" id="IPR005467">
    <property type="entry name" value="His_kinase_dom"/>
</dbReference>
<evidence type="ECO:0000313" key="17">
    <source>
        <dbReference type="Proteomes" id="UP000006431"/>
    </source>
</evidence>
<evidence type="ECO:0000256" key="14">
    <source>
        <dbReference type="SAM" id="Phobius"/>
    </source>
</evidence>
<evidence type="ECO:0000256" key="6">
    <source>
        <dbReference type="ARBA" id="ARBA00022679"/>
    </source>
</evidence>
<comment type="caution">
    <text evidence="16">The sequence shown here is derived from an EMBL/GenBank/DDBJ whole genome shotgun (WGS) entry which is preliminary data.</text>
</comment>
<dbReference type="InterPro" id="IPR029151">
    <property type="entry name" value="Sensor-like_sf"/>
</dbReference>
<keyword evidence="17" id="KW-1185">Reference proteome</keyword>
<dbReference type="SUPFAM" id="SSF47384">
    <property type="entry name" value="Homodimeric domain of signal transducing histidine kinase"/>
    <property type="match status" value="1"/>
</dbReference>
<keyword evidence="14" id="KW-0472">Membrane</keyword>
<keyword evidence="13" id="KW-0175">Coiled coil</keyword>
<evidence type="ECO:0000256" key="2">
    <source>
        <dbReference type="ARBA" id="ARBA00004651"/>
    </source>
</evidence>
<evidence type="ECO:0000256" key="5">
    <source>
        <dbReference type="ARBA" id="ARBA00022553"/>
    </source>
</evidence>
<evidence type="ECO:0000256" key="13">
    <source>
        <dbReference type="SAM" id="Coils"/>
    </source>
</evidence>
<evidence type="ECO:0000256" key="7">
    <source>
        <dbReference type="ARBA" id="ARBA00022692"/>
    </source>
</evidence>
<dbReference type="AlphaFoldDB" id="B6BGM8"/>
<dbReference type="PROSITE" id="PS50109">
    <property type="entry name" value="HIS_KIN"/>
    <property type="match status" value="1"/>
</dbReference>
<keyword evidence="6" id="KW-0808">Transferase</keyword>
<sequence>MNSFKNKLLLSYITYGLALGLVAIFTVNKIQVSHVKEQYIINTVDQLTKQKAFLKNYTNNIEKKLFVIRDSKIFKQYLHDNSDSDISDLFTYIVNTSEDVMQLRYIDKNGFEKVRIDKTEKEPTPKLITSEELQDKSNRYYFKEIIAIDDKAKSWYSKIDLNIEHNQIEKPIKPVLRVGIPIFVENEKVGILIINISMKYFLNQISSVSLYNIYLIDNDGDFIIHPEKNRSWGKYLDTKYSVKNHFEDSYQSILNKDKYIGEGVYSALIDLDNGENIKMIIEPKYHKFKEQSLIQIYEMAFIMFLMILGSFPVAYTFSSRFGNLKAKVDRLKDSLEISVEEKTKKLQKLNETLEQRIEEEVKKNTEKEKQLLYQNRLAKMGEMISMIAHQWRQPLAAISSTVGAMKIDVMMGNYEKEFFEKSLGKITDYTQHLSATIDDFRGFFKDQKEEDEITLEEVVESSLGILSPTLIDKNIKLVKEYKCQKRFTSYSNELKQVVLNLIKNAEDVLLERNIINPTIYIKTYIQEDSHKYILEINDNAGGVPENIMNDIFMPYFSTKKSKDGTGLGLYMSKTIIEDHCHGKLSVKNNHVGAVFTIELSDI</sequence>
<dbReference type="STRING" id="929558.SMGD1_1134"/>
<evidence type="ECO:0000256" key="8">
    <source>
        <dbReference type="ARBA" id="ARBA00022741"/>
    </source>
</evidence>
<dbReference type="SUPFAM" id="SSF55874">
    <property type="entry name" value="ATPase domain of HSP90 chaperone/DNA topoisomerase II/histidine kinase"/>
    <property type="match status" value="1"/>
</dbReference>
<dbReference type="GO" id="GO:0005886">
    <property type="term" value="C:plasma membrane"/>
    <property type="evidence" value="ECO:0007669"/>
    <property type="project" value="UniProtKB-SubCell"/>
</dbReference>
<dbReference type="EMBL" id="AFRZ01000001">
    <property type="protein sequence ID" value="EHP29658.1"/>
    <property type="molecule type" value="Genomic_DNA"/>
</dbReference>
<keyword evidence="5" id="KW-0597">Phosphoprotein</keyword>
<comment type="catalytic activity">
    <reaction evidence="1">
        <text>ATP + protein L-histidine = ADP + protein N-phospho-L-histidine.</text>
        <dbReference type="EC" id="2.7.13.3"/>
    </reaction>
</comment>
<protein>
    <recommendedName>
        <fullName evidence="3">histidine kinase</fullName>
        <ecNumber evidence="3">2.7.13.3</ecNumber>
    </recommendedName>
</protein>
<evidence type="ECO:0000256" key="4">
    <source>
        <dbReference type="ARBA" id="ARBA00022475"/>
    </source>
</evidence>
<dbReference type="InterPro" id="IPR048760">
    <property type="entry name" value="VP0354-like_sensor_dom"/>
</dbReference>
<dbReference type="HOGENOM" id="CLU_000445_133_4_7"/>
<keyword evidence="7 14" id="KW-0812">Transmembrane</keyword>
<dbReference type="Gene3D" id="1.10.287.130">
    <property type="match status" value="1"/>
</dbReference>
<dbReference type="Proteomes" id="UP000006431">
    <property type="component" value="Unassembled WGS sequence"/>
</dbReference>
<dbReference type="OrthoDB" id="9794419at2"/>
<accession>H1FYW3</accession>
<dbReference type="PANTHER" id="PTHR43065:SF46">
    <property type="entry name" value="C4-DICARBOXYLATE TRANSPORT SENSOR PROTEIN DCTB"/>
    <property type="match status" value="1"/>
</dbReference>
<dbReference type="GO" id="GO:0000155">
    <property type="term" value="F:phosphorelay sensor kinase activity"/>
    <property type="evidence" value="ECO:0007669"/>
    <property type="project" value="InterPro"/>
</dbReference>
<name>B6BGM8_SULGG</name>
<dbReference type="InterPro" id="IPR003594">
    <property type="entry name" value="HATPase_dom"/>
</dbReference>
<dbReference type="InterPro" id="IPR036890">
    <property type="entry name" value="HATPase_C_sf"/>
</dbReference>
<evidence type="ECO:0000256" key="10">
    <source>
        <dbReference type="ARBA" id="ARBA00022840"/>
    </source>
</evidence>
<reference evidence="16 17" key="1">
    <citation type="journal article" date="2012" name="Proc. Natl. Acad. Sci. U.S.A.">
        <title>Genome and physiology of a model Epsilonproteobacterium responsible for sulfide detoxification in marine oxygen depletion zones.</title>
        <authorList>
            <person name="Grote J."/>
            <person name="Schott T."/>
            <person name="Bruckner C.G."/>
            <person name="Glockner F.O."/>
            <person name="Jost G."/>
            <person name="Teeling H."/>
            <person name="Labrenz M."/>
            <person name="Jurgens K."/>
        </authorList>
    </citation>
    <scope>NUCLEOTIDE SEQUENCE [LARGE SCALE GENOMIC DNA]</scope>
    <source>
        <strain evidence="16 17">GD1</strain>
    </source>
</reference>
<feature type="transmembrane region" description="Helical" evidence="14">
    <location>
        <begin position="296"/>
        <end position="317"/>
    </location>
</feature>
<feature type="domain" description="Histidine kinase" evidence="15">
    <location>
        <begin position="386"/>
        <end position="602"/>
    </location>
</feature>
<dbReference type="Pfam" id="PF02518">
    <property type="entry name" value="HATPase_c"/>
    <property type="match status" value="1"/>
</dbReference>
<feature type="transmembrane region" description="Helical" evidence="14">
    <location>
        <begin position="12"/>
        <end position="30"/>
    </location>
</feature>
<gene>
    <name evidence="16" type="ORF">SMGD1_1134</name>
</gene>
<dbReference type="Pfam" id="PF21623">
    <property type="entry name" value="HK_sensor_dom_bact"/>
    <property type="match status" value="1"/>
</dbReference>
<dbReference type="CDD" id="cd00082">
    <property type="entry name" value="HisKA"/>
    <property type="match status" value="1"/>
</dbReference>
<evidence type="ECO:0000256" key="9">
    <source>
        <dbReference type="ARBA" id="ARBA00022777"/>
    </source>
</evidence>
<evidence type="ECO:0000259" key="15">
    <source>
        <dbReference type="PROSITE" id="PS50109"/>
    </source>
</evidence>
<dbReference type="GO" id="GO:0005524">
    <property type="term" value="F:ATP binding"/>
    <property type="evidence" value="ECO:0007669"/>
    <property type="project" value="UniProtKB-KW"/>
</dbReference>
<dbReference type="eggNOG" id="COG3706">
    <property type="taxonomic scope" value="Bacteria"/>
</dbReference>
<dbReference type="eggNOG" id="COG4191">
    <property type="taxonomic scope" value="Bacteria"/>
</dbReference>
<keyword evidence="10" id="KW-0067">ATP-binding</keyword>
<dbReference type="SUPFAM" id="SSF103190">
    <property type="entry name" value="Sensory domain-like"/>
    <property type="match status" value="1"/>
</dbReference>
<dbReference type="Gene3D" id="3.30.565.10">
    <property type="entry name" value="Histidine kinase-like ATPase, C-terminal domain"/>
    <property type="match status" value="1"/>
</dbReference>
<evidence type="ECO:0000313" key="16">
    <source>
        <dbReference type="EMBL" id="EHP29658.1"/>
    </source>
</evidence>
<keyword evidence="12" id="KW-0902">Two-component regulatory system</keyword>
<feature type="coiled-coil region" evidence="13">
    <location>
        <begin position="332"/>
        <end position="370"/>
    </location>
</feature>
<keyword evidence="4" id="KW-1003">Cell membrane</keyword>
<dbReference type="InterPro" id="IPR004358">
    <property type="entry name" value="Sig_transdc_His_kin-like_C"/>
</dbReference>
<dbReference type="SMART" id="SM00387">
    <property type="entry name" value="HATPase_c"/>
    <property type="match status" value="1"/>
</dbReference>
<evidence type="ECO:0000256" key="11">
    <source>
        <dbReference type="ARBA" id="ARBA00022989"/>
    </source>
</evidence>